<organism evidence="2 3">
    <name type="scientific">Ampelomyces quisqualis</name>
    <name type="common">Powdery mildew agent</name>
    <dbReference type="NCBI Taxonomy" id="50730"/>
    <lineage>
        <taxon>Eukaryota</taxon>
        <taxon>Fungi</taxon>
        <taxon>Dikarya</taxon>
        <taxon>Ascomycota</taxon>
        <taxon>Pezizomycotina</taxon>
        <taxon>Dothideomycetes</taxon>
        <taxon>Pleosporomycetidae</taxon>
        <taxon>Pleosporales</taxon>
        <taxon>Pleosporineae</taxon>
        <taxon>Phaeosphaeriaceae</taxon>
        <taxon>Ampelomyces</taxon>
    </lineage>
</organism>
<dbReference type="Proteomes" id="UP000800096">
    <property type="component" value="Unassembled WGS sequence"/>
</dbReference>
<keyword evidence="3" id="KW-1185">Reference proteome</keyword>
<evidence type="ECO:0000313" key="2">
    <source>
        <dbReference type="EMBL" id="KAF1920537.1"/>
    </source>
</evidence>
<name>A0A6A5R385_AMPQU</name>
<evidence type="ECO:0000313" key="3">
    <source>
        <dbReference type="Proteomes" id="UP000800096"/>
    </source>
</evidence>
<dbReference type="EMBL" id="ML979132">
    <property type="protein sequence ID" value="KAF1920537.1"/>
    <property type="molecule type" value="Genomic_DNA"/>
</dbReference>
<protein>
    <submittedName>
        <fullName evidence="2">Uncharacterized protein</fullName>
    </submittedName>
</protein>
<sequence length="171" mass="18769">MLGLPKPTNNDGVAFRCRLLDAAQGAAQVQATRVYYFDAAGKQQHTGSGGFCRRSAEWVSLPSFNATAIDKLEFDDTYSPADLVDMGWLQQFEPRRLVGAFLFVMQVPARKLRTCCRSPRVKTSRIKVSQRFPSSTANSSGSNESSATTNDLETQRQPETGVVEKGAVRMG</sequence>
<gene>
    <name evidence="2" type="ORF">BDU57DRAFT_525586</name>
</gene>
<accession>A0A6A5R385</accession>
<feature type="compositionally biased region" description="Low complexity" evidence="1">
    <location>
        <begin position="134"/>
        <end position="150"/>
    </location>
</feature>
<dbReference type="AlphaFoldDB" id="A0A6A5R385"/>
<feature type="region of interest" description="Disordered" evidence="1">
    <location>
        <begin position="126"/>
        <end position="171"/>
    </location>
</feature>
<evidence type="ECO:0000256" key="1">
    <source>
        <dbReference type="SAM" id="MobiDB-lite"/>
    </source>
</evidence>
<proteinExistence type="predicted"/>
<reference evidence="2" key="1">
    <citation type="journal article" date="2020" name="Stud. Mycol.">
        <title>101 Dothideomycetes genomes: a test case for predicting lifestyles and emergence of pathogens.</title>
        <authorList>
            <person name="Haridas S."/>
            <person name="Albert R."/>
            <person name="Binder M."/>
            <person name="Bloem J."/>
            <person name="Labutti K."/>
            <person name="Salamov A."/>
            <person name="Andreopoulos B."/>
            <person name="Baker S."/>
            <person name="Barry K."/>
            <person name="Bills G."/>
            <person name="Bluhm B."/>
            <person name="Cannon C."/>
            <person name="Castanera R."/>
            <person name="Culley D."/>
            <person name="Daum C."/>
            <person name="Ezra D."/>
            <person name="Gonzalez J."/>
            <person name="Henrissat B."/>
            <person name="Kuo A."/>
            <person name="Liang C."/>
            <person name="Lipzen A."/>
            <person name="Lutzoni F."/>
            <person name="Magnuson J."/>
            <person name="Mondo S."/>
            <person name="Nolan M."/>
            <person name="Ohm R."/>
            <person name="Pangilinan J."/>
            <person name="Park H.-J."/>
            <person name="Ramirez L."/>
            <person name="Alfaro M."/>
            <person name="Sun H."/>
            <person name="Tritt A."/>
            <person name="Yoshinaga Y."/>
            <person name="Zwiers L.-H."/>
            <person name="Turgeon B."/>
            <person name="Goodwin S."/>
            <person name="Spatafora J."/>
            <person name="Crous P."/>
            <person name="Grigoriev I."/>
        </authorList>
    </citation>
    <scope>NUCLEOTIDE SEQUENCE</scope>
    <source>
        <strain evidence="2">HMLAC05119</strain>
    </source>
</reference>